<feature type="domain" description="VTT" evidence="8">
    <location>
        <begin position="33"/>
        <end position="157"/>
    </location>
</feature>
<feature type="transmembrane region" description="Helical" evidence="7">
    <location>
        <begin position="12"/>
        <end position="33"/>
    </location>
</feature>
<evidence type="ECO:0000256" key="5">
    <source>
        <dbReference type="ARBA" id="ARBA00022989"/>
    </source>
</evidence>
<evidence type="ECO:0000256" key="2">
    <source>
        <dbReference type="ARBA" id="ARBA00010792"/>
    </source>
</evidence>
<organism evidence="9 10">
    <name type="scientific">Lyngbya confervoides BDU141951</name>
    <dbReference type="NCBI Taxonomy" id="1574623"/>
    <lineage>
        <taxon>Bacteria</taxon>
        <taxon>Bacillati</taxon>
        <taxon>Cyanobacteriota</taxon>
        <taxon>Cyanophyceae</taxon>
        <taxon>Oscillatoriophycideae</taxon>
        <taxon>Oscillatoriales</taxon>
        <taxon>Microcoleaceae</taxon>
        <taxon>Lyngbya</taxon>
    </lineage>
</organism>
<reference evidence="9 10" key="1">
    <citation type="journal article" date="2015" name="Genome Announc.">
        <title>Draft Genome Sequence of Filamentous Marine Cyanobacterium Lyngbya confervoides Strain BDU141951.</title>
        <authorList>
            <person name="Chandrababunaidu M.M."/>
            <person name="Sen D."/>
            <person name="Tripathy S."/>
        </authorList>
    </citation>
    <scope>NUCLEOTIDE SEQUENCE [LARGE SCALE GENOMIC DNA]</scope>
    <source>
        <strain evidence="9 10">BDU141951</strain>
    </source>
</reference>
<evidence type="ECO:0000256" key="3">
    <source>
        <dbReference type="ARBA" id="ARBA00022475"/>
    </source>
</evidence>
<dbReference type="RefSeq" id="WP_166281865.1">
    <property type="nucleotide sequence ID" value="NZ_JTHE03000053.1"/>
</dbReference>
<feature type="transmembrane region" description="Helical" evidence="7">
    <location>
        <begin position="53"/>
        <end position="75"/>
    </location>
</feature>
<protein>
    <submittedName>
        <fullName evidence="9">VTT domain-containing protein</fullName>
    </submittedName>
</protein>
<proteinExistence type="inferred from homology"/>
<dbReference type="EMBL" id="JTHE03000053">
    <property type="protein sequence ID" value="MCM1983054.1"/>
    <property type="molecule type" value="Genomic_DNA"/>
</dbReference>
<evidence type="ECO:0000256" key="6">
    <source>
        <dbReference type="ARBA" id="ARBA00023136"/>
    </source>
</evidence>
<evidence type="ECO:0000259" key="8">
    <source>
        <dbReference type="Pfam" id="PF09335"/>
    </source>
</evidence>
<name>A0ABD4T3A2_9CYAN</name>
<evidence type="ECO:0000313" key="10">
    <source>
        <dbReference type="Proteomes" id="UP000031561"/>
    </source>
</evidence>
<keyword evidence="10" id="KW-1185">Reference proteome</keyword>
<dbReference type="PANTHER" id="PTHR30353:SF0">
    <property type="entry name" value="TRANSMEMBRANE PROTEIN"/>
    <property type="match status" value="1"/>
</dbReference>
<dbReference type="InterPro" id="IPR032818">
    <property type="entry name" value="DedA-like"/>
</dbReference>
<dbReference type="PANTHER" id="PTHR30353">
    <property type="entry name" value="INNER MEMBRANE PROTEIN DEDA-RELATED"/>
    <property type="match status" value="1"/>
</dbReference>
<evidence type="ECO:0000313" key="9">
    <source>
        <dbReference type="EMBL" id="MCM1983054.1"/>
    </source>
</evidence>
<comment type="caution">
    <text evidence="9">The sequence shown here is derived from an EMBL/GenBank/DDBJ whole genome shotgun (WGS) entry which is preliminary data.</text>
</comment>
<comment type="subcellular location">
    <subcellularLocation>
        <location evidence="1 7">Cell membrane</location>
        <topology evidence="1 7">Multi-pass membrane protein</topology>
    </subcellularLocation>
</comment>
<dbReference type="Proteomes" id="UP000031561">
    <property type="component" value="Unassembled WGS sequence"/>
</dbReference>
<feature type="transmembrane region" description="Helical" evidence="7">
    <location>
        <begin position="141"/>
        <end position="164"/>
    </location>
</feature>
<feature type="transmembrane region" description="Helical" evidence="7">
    <location>
        <begin position="170"/>
        <end position="191"/>
    </location>
</feature>
<dbReference type="GO" id="GO:0005886">
    <property type="term" value="C:plasma membrane"/>
    <property type="evidence" value="ECO:0007669"/>
    <property type="project" value="UniProtKB-SubCell"/>
</dbReference>
<evidence type="ECO:0000256" key="1">
    <source>
        <dbReference type="ARBA" id="ARBA00004651"/>
    </source>
</evidence>
<sequence length="202" mass="22584">MHSDLAALIQSIGYLGVWAIIFAESGLLIGFFLPGDSLLFTAGFLGSQHLLNLWILTVGAALSAVLGDNVGYATGHRFGRRLFHREDSRFFHRKHLIKAQRFYDRHGGKAIILARFMPLVRTFAPITAGIGKMRYSTFMTYNLVGGILWTVGLTLLGFFLGHAIPDIEHYLLPILAILVILSAAPSLIHLWRDRIRDEQGKR</sequence>
<keyword evidence="4 7" id="KW-0812">Transmembrane</keyword>
<keyword evidence="6 7" id="KW-0472">Membrane</keyword>
<keyword evidence="5 7" id="KW-1133">Transmembrane helix</keyword>
<accession>A0ABD4T3A2</accession>
<gene>
    <name evidence="9" type="ORF">QQ91_0009485</name>
</gene>
<comment type="similarity">
    <text evidence="2 7">Belongs to the DedA family.</text>
</comment>
<keyword evidence="3 7" id="KW-1003">Cell membrane</keyword>
<dbReference type="InterPro" id="IPR032816">
    <property type="entry name" value="VTT_dom"/>
</dbReference>
<evidence type="ECO:0000256" key="4">
    <source>
        <dbReference type="ARBA" id="ARBA00022692"/>
    </source>
</evidence>
<evidence type="ECO:0000256" key="7">
    <source>
        <dbReference type="RuleBase" id="RU367016"/>
    </source>
</evidence>
<dbReference type="Pfam" id="PF09335">
    <property type="entry name" value="VTT_dom"/>
    <property type="match status" value="1"/>
</dbReference>
<dbReference type="AlphaFoldDB" id="A0ABD4T3A2"/>